<protein>
    <submittedName>
        <fullName evidence="1">Uncharacterized protein</fullName>
    </submittedName>
</protein>
<sequence length="67" mass="7813">MSEMIDMLKNLDCHECDEEEVQQWMDIDDEDPGYQIMQDSEILNLMANKADATAPHQLQVQIMKIKT</sequence>
<organism evidence="1 2">
    <name type="scientific">Arctia plantaginis</name>
    <name type="common">Wood tiger moth</name>
    <name type="synonym">Phalaena plantaginis</name>
    <dbReference type="NCBI Taxonomy" id="874455"/>
    <lineage>
        <taxon>Eukaryota</taxon>
        <taxon>Metazoa</taxon>
        <taxon>Ecdysozoa</taxon>
        <taxon>Arthropoda</taxon>
        <taxon>Hexapoda</taxon>
        <taxon>Insecta</taxon>
        <taxon>Pterygota</taxon>
        <taxon>Neoptera</taxon>
        <taxon>Endopterygota</taxon>
        <taxon>Lepidoptera</taxon>
        <taxon>Glossata</taxon>
        <taxon>Ditrysia</taxon>
        <taxon>Noctuoidea</taxon>
        <taxon>Erebidae</taxon>
        <taxon>Arctiinae</taxon>
        <taxon>Arctia</taxon>
    </lineage>
</organism>
<dbReference type="Proteomes" id="UP000494106">
    <property type="component" value="Unassembled WGS sequence"/>
</dbReference>
<evidence type="ECO:0000313" key="1">
    <source>
        <dbReference type="EMBL" id="CAB3252768.1"/>
    </source>
</evidence>
<gene>
    <name evidence="1" type="ORF">APLA_LOCUS13687</name>
</gene>
<evidence type="ECO:0000313" key="2">
    <source>
        <dbReference type="Proteomes" id="UP000494106"/>
    </source>
</evidence>
<dbReference type="OrthoDB" id="125347at2759"/>
<reference evidence="1 2" key="1">
    <citation type="submission" date="2020-04" db="EMBL/GenBank/DDBJ databases">
        <authorList>
            <person name="Wallbank WR R."/>
            <person name="Pardo Diaz C."/>
            <person name="Kozak K."/>
            <person name="Martin S."/>
            <person name="Jiggins C."/>
            <person name="Moest M."/>
            <person name="Warren A I."/>
            <person name="Byers J.R.P. K."/>
            <person name="Montejo-Kovacevich G."/>
            <person name="Yen C E."/>
        </authorList>
    </citation>
    <scope>NUCLEOTIDE SEQUENCE [LARGE SCALE GENOMIC DNA]</scope>
</reference>
<comment type="caution">
    <text evidence="1">The sequence shown here is derived from an EMBL/GenBank/DDBJ whole genome shotgun (WGS) entry which is preliminary data.</text>
</comment>
<accession>A0A8S1B369</accession>
<keyword evidence="2" id="KW-1185">Reference proteome</keyword>
<name>A0A8S1B369_ARCPL</name>
<proteinExistence type="predicted"/>
<dbReference type="EMBL" id="CADEBC010000558">
    <property type="protein sequence ID" value="CAB3252768.1"/>
    <property type="molecule type" value="Genomic_DNA"/>
</dbReference>
<dbReference type="AlphaFoldDB" id="A0A8S1B369"/>